<organism evidence="1">
    <name type="scientific">marine sediment metagenome</name>
    <dbReference type="NCBI Taxonomy" id="412755"/>
    <lineage>
        <taxon>unclassified sequences</taxon>
        <taxon>metagenomes</taxon>
        <taxon>ecological metagenomes</taxon>
    </lineage>
</organism>
<protein>
    <submittedName>
        <fullName evidence="1">Uncharacterized protein</fullName>
    </submittedName>
</protein>
<proteinExistence type="predicted"/>
<dbReference type="AlphaFoldDB" id="X1ME81"/>
<dbReference type="EMBL" id="BARV01015334">
    <property type="protein sequence ID" value="GAI29578.1"/>
    <property type="molecule type" value="Genomic_DNA"/>
</dbReference>
<accession>X1ME81</accession>
<sequence length="66" mass="7715">MKIYRVTIKKGKKTLAKFEFTAEYADDAVEKAMKLFFSGKSLPDDELKDYSYSAQCLEEYVFKEVK</sequence>
<reference evidence="1" key="1">
    <citation type="journal article" date="2014" name="Front. Microbiol.">
        <title>High frequency of phylogenetically diverse reductive dehalogenase-homologous genes in deep subseafloor sedimentary metagenomes.</title>
        <authorList>
            <person name="Kawai M."/>
            <person name="Futagami T."/>
            <person name="Toyoda A."/>
            <person name="Takaki Y."/>
            <person name="Nishi S."/>
            <person name="Hori S."/>
            <person name="Arai W."/>
            <person name="Tsubouchi T."/>
            <person name="Morono Y."/>
            <person name="Uchiyama I."/>
            <person name="Ito T."/>
            <person name="Fujiyama A."/>
            <person name="Inagaki F."/>
            <person name="Takami H."/>
        </authorList>
    </citation>
    <scope>NUCLEOTIDE SEQUENCE</scope>
    <source>
        <strain evidence="1">Expedition CK06-06</strain>
    </source>
</reference>
<comment type="caution">
    <text evidence="1">The sequence shown here is derived from an EMBL/GenBank/DDBJ whole genome shotgun (WGS) entry which is preliminary data.</text>
</comment>
<name>X1ME81_9ZZZZ</name>
<evidence type="ECO:0000313" key="1">
    <source>
        <dbReference type="EMBL" id="GAI29578.1"/>
    </source>
</evidence>
<gene>
    <name evidence="1" type="ORF">S06H3_26520</name>
</gene>